<dbReference type="EMBL" id="JABVXQ010000003">
    <property type="protein sequence ID" value="KAF6119590.1"/>
    <property type="molecule type" value="Genomic_DNA"/>
</dbReference>
<dbReference type="AlphaFoldDB" id="A0A834EG21"/>
<reference evidence="1 2" key="1">
    <citation type="journal article" date="2020" name="Nature">
        <title>Six reference-quality genomes reveal evolution of bat adaptations.</title>
        <authorList>
            <person name="Jebb D."/>
            <person name="Huang Z."/>
            <person name="Pippel M."/>
            <person name="Hughes G.M."/>
            <person name="Lavrichenko K."/>
            <person name="Devanna P."/>
            <person name="Winkler S."/>
            <person name="Jermiin L.S."/>
            <person name="Skirmuntt E.C."/>
            <person name="Katzourakis A."/>
            <person name="Burkitt-Gray L."/>
            <person name="Ray D.A."/>
            <person name="Sullivan K.A.M."/>
            <person name="Roscito J.G."/>
            <person name="Kirilenko B.M."/>
            <person name="Davalos L.M."/>
            <person name="Corthals A.P."/>
            <person name="Power M.L."/>
            <person name="Jones G."/>
            <person name="Ransome R.D."/>
            <person name="Dechmann D.K.N."/>
            <person name="Locatelli A.G."/>
            <person name="Puechmaille S.J."/>
            <person name="Fedrigo O."/>
            <person name="Jarvis E.D."/>
            <person name="Hiller M."/>
            <person name="Vernes S.C."/>
            <person name="Myers E.W."/>
            <person name="Teeling E.C."/>
        </authorList>
    </citation>
    <scope>NUCLEOTIDE SEQUENCE [LARGE SCALE GENOMIC DNA]</scope>
    <source>
        <strain evidence="1">Bat1K_MPI-CBG_1</strain>
    </source>
</reference>
<organism evidence="1 2">
    <name type="scientific">Phyllostomus discolor</name>
    <name type="common">pale spear-nosed bat</name>
    <dbReference type="NCBI Taxonomy" id="89673"/>
    <lineage>
        <taxon>Eukaryota</taxon>
        <taxon>Metazoa</taxon>
        <taxon>Chordata</taxon>
        <taxon>Craniata</taxon>
        <taxon>Vertebrata</taxon>
        <taxon>Euteleostomi</taxon>
        <taxon>Mammalia</taxon>
        <taxon>Eutheria</taxon>
        <taxon>Laurasiatheria</taxon>
        <taxon>Chiroptera</taxon>
        <taxon>Yangochiroptera</taxon>
        <taxon>Phyllostomidae</taxon>
        <taxon>Phyllostominae</taxon>
        <taxon>Phyllostomus</taxon>
    </lineage>
</organism>
<comment type="caution">
    <text evidence="1">The sequence shown here is derived from an EMBL/GenBank/DDBJ whole genome shotgun (WGS) entry which is preliminary data.</text>
</comment>
<gene>
    <name evidence="1" type="ORF">HJG60_010065</name>
</gene>
<sequence>MLAGSLEGEMLAGPWELGLSRAGALNTGECRAQFSRAPWRRVGLLAGLCGPAHAAVSLLSKPEESWQRLSFLPESETASSALPETLPPRAREGALVCARTWVVTSGTPPVLVTVCGYGCFEGDLDGAHRSPSPSPNENI</sequence>
<name>A0A834EG21_9CHIR</name>
<dbReference type="Proteomes" id="UP000664940">
    <property type="component" value="Unassembled WGS sequence"/>
</dbReference>
<evidence type="ECO:0000313" key="2">
    <source>
        <dbReference type="Proteomes" id="UP000664940"/>
    </source>
</evidence>
<accession>A0A834EG21</accession>
<proteinExistence type="predicted"/>
<protein>
    <submittedName>
        <fullName evidence="1">Uncharacterized protein</fullName>
    </submittedName>
</protein>
<evidence type="ECO:0000313" key="1">
    <source>
        <dbReference type="EMBL" id="KAF6119590.1"/>
    </source>
</evidence>